<keyword evidence="2" id="KW-1185">Reference proteome</keyword>
<protein>
    <submittedName>
        <fullName evidence="1">Acyloxyacyl hydrolase</fullName>
    </submittedName>
</protein>
<dbReference type="RefSeq" id="WP_313834097.1">
    <property type="nucleotide sequence ID" value="NZ_JAQOUE010000001.1"/>
</dbReference>
<evidence type="ECO:0000313" key="1">
    <source>
        <dbReference type="EMBL" id="MDT7043530.1"/>
    </source>
</evidence>
<dbReference type="GO" id="GO:0016787">
    <property type="term" value="F:hydrolase activity"/>
    <property type="evidence" value="ECO:0007669"/>
    <property type="project" value="UniProtKB-KW"/>
</dbReference>
<keyword evidence="1" id="KW-0378">Hydrolase</keyword>
<proteinExistence type="predicted"/>
<dbReference type="SUPFAM" id="SSF56925">
    <property type="entry name" value="OMPA-like"/>
    <property type="match status" value="1"/>
</dbReference>
<dbReference type="EMBL" id="JAQOUE010000001">
    <property type="protein sequence ID" value="MDT7043530.1"/>
    <property type="molecule type" value="Genomic_DNA"/>
</dbReference>
<reference evidence="1 2" key="1">
    <citation type="journal article" date="2023" name="ISME J.">
        <title>Cultivation and genomic characterization of novel and ubiquitous marine nitrite-oxidizing bacteria from the Nitrospirales.</title>
        <authorList>
            <person name="Mueller A.J."/>
            <person name="Daebeler A."/>
            <person name="Herbold C.W."/>
            <person name="Kirkegaard R.H."/>
            <person name="Daims H."/>
        </authorList>
    </citation>
    <scope>NUCLEOTIDE SEQUENCE [LARGE SCALE GENOMIC DNA]</scope>
    <source>
        <strain evidence="1 2">EB</strain>
    </source>
</reference>
<dbReference type="InterPro" id="IPR011250">
    <property type="entry name" value="OMP/PagP_B-barrel"/>
</dbReference>
<dbReference type="InterPro" id="IPR018550">
    <property type="entry name" value="Lipid-A_deacylase-rel"/>
</dbReference>
<gene>
    <name evidence="1" type="ORF">PPG34_14320</name>
</gene>
<organism evidence="1 2">
    <name type="scientific">Candidatus Nitronereus thalassa</name>
    <dbReference type="NCBI Taxonomy" id="3020898"/>
    <lineage>
        <taxon>Bacteria</taxon>
        <taxon>Pseudomonadati</taxon>
        <taxon>Nitrospirota</taxon>
        <taxon>Nitrospiria</taxon>
        <taxon>Nitrospirales</taxon>
        <taxon>Nitrospiraceae</taxon>
        <taxon>Candidatus Nitronereus</taxon>
    </lineage>
</organism>
<sequence>MNIFWHRWLGILLLLGILSSIPAHSLAAVEAQNVIKFGTIELGIQSGYWQAFTGLGNAVSSNRSAVFVLPQIGVVVTDKIEAGYFSGAIEVLAEPVGAHFFEPFSASLAGFSIVGRYNFLAFGRLMPYWDFGMGVSWTDLAPRIPEQSTPFEFLLETGPGLQYFLTQNFALTGALRLHHISNANIGSRNTGINAVLGLLGVSYYFD</sequence>
<dbReference type="Pfam" id="PF09411">
    <property type="entry name" value="PagL"/>
    <property type="match status" value="1"/>
</dbReference>
<dbReference type="Gene3D" id="2.40.160.20">
    <property type="match status" value="1"/>
</dbReference>
<evidence type="ECO:0000313" key="2">
    <source>
        <dbReference type="Proteomes" id="UP001250932"/>
    </source>
</evidence>
<dbReference type="Proteomes" id="UP001250932">
    <property type="component" value="Unassembled WGS sequence"/>
</dbReference>
<name>A0ABU3KAT7_9BACT</name>
<comment type="caution">
    <text evidence="1">The sequence shown here is derived from an EMBL/GenBank/DDBJ whole genome shotgun (WGS) entry which is preliminary data.</text>
</comment>
<accession>A0ABU3KAT7</accession>